<dbReference type="InterPro" id="IPR052299">
    <property type="entry name" value="CEP76"/>
</dbReference>
<dbReference type="InterPro" id="IPR011992">
    <property type="entry name" value="EF-hand-dom_pair"/>
</dbReference>
<dbReference type="EMBL" id="GL349483">
    <property type="protein sequence ID" value="KNC53874.1"/>
    <property type="molecule type" value="Genomic_DNA"/>
</dbReference>
<dbReference type="OrthoDB" id="5527234at2759"/>
<feature type="region of interest" description="Disordered" evidence="1">
    <location>
        <begin position="730"/>
        <end position="779"/>
    </location>
</feature>
<evidence type="ECO:0000313" key="4">
    <source>
        <dbReference type="Proteomes" id="UP000054408"/>
    </source>
</evidence>
<dbReference type="InterPro" id="IPR000008">
    <property type="entry name" value="C2_dom"/>
</dbReference>
<organism evidence="3 4">
    <name type="scientific">Thecamonas trahens ATCC 50062</name>
    <dbReference type="NCBI Taxonomy" id="461836"/>
    <lineage>
        <taxon>Eukaryota</taxon>
        <taxon>Apusozoa</taxon>
        <taxon>Apusomonadida</taxon>
        <taxon>Apusomonadidae</taxon>
        <taxon>Thecamonas</taxon>
    </lineage>
</organism>
<dbReference type="PROSITE" id="PS50004">
    <property type="entry name" value="C2"/>
    <property type="match status" value="1"/>
</dbReference>
<dbReference type="PANTHER" id="PTHR46436">
    <property type="entry name" value="CENTROSOMAL PROTEIN OF 76 KDA"/>
    <property type="match status" value="1"/>
</dbReference>
<feature type="compositionally biased region" description="Basic and acidic residues" evidence="1">
    <location>
        <begin position="738"/>
        <end position="748"/>
    </location>
</feature>
<dbReference type="SUPFAM" id="SSF49562">
    <property type="entry name" value="C2 domain (Calcium/lipid-binding domain, CaLB)"/>
    <property type="match status" value="1"/>
</dbReference>
<dbReference type="CDD" id="cd00030">
    <property type="entry name" value="C2"/>
    <property type="match status" value="1"/>
</dbReference>
<feature type="region of interest" description="Disordered" evidence="1">
    <location>
        <begin position="387"/>
        <end position="438"/>
    </location>
</feature>
<evidence type="ECO:0000256" key="1">
    <source>
        <dbReference type="SAM" id="MobiDB-lite"/>
    </source>
</evidence>
<protein>
    <recommendedName>
        <fullName evidence="2">C2 domain-containing protein</fullName>
    </recommendedName>
</protein>
<accession>A0A0L0DNI4</accession>
<evidence type="ECO:0000313" key="3">
    <source>
        <dbReference type="EMBL" id="KNC53874.1"/>
    </source>
</evidence>
<dbReference type="RefSeq" id="XP_013754253.1">
    <property type="nucleotide sequence ID" value="XM_013898799.1"/>
</dbReference>
<dbReference type="InterPro" id="IPR035892">
    <property type="entry name" value="C2_domain_sf"/>
</dbReference>
<sequence>MQQQPPHLTREMALFLPTEVELLRVVFEAYALTPPARAPCLGLYELYALLPHFGPERPLADVADLIYRFDSTLLGFVDFDDFLELIQWVIRDAANQQEKLLAALRVCARNSSTRSSSSSVIDAYTLRQLLMAPGSESPLTYSEFAAILRRLFPLEAAGTSASKRSPEALVGLLSDALHPVVASFIDRLEARKVSFPRSLARASKRPFAYLPGVSSLLKHASASVHADEVVLKVRIFEALDVEGLARVRPLPHGAGIEYEALSLYVVARISPSESMPAVSARTPVLVRELYPEWHQDLELRIPLPSPRLSDIQVWASNVHLHFEVYDAVAHMPAPHAEWIGAASLPLSVALHNAAKHAHFALALSAPGGLVSPNAACYKFPERTEPSRLARAKTPVGAHAKSPGLTALDSFYPARDRSMPRSPGGSDGSEARGISLPTGAISRNKAGDLEAAVVLESAIAAARERKQLESGGKARILRPRLVVSLAFATDFDAAHDANAADPGEVRLSALSPKIMEHYFVPPDVLWLALYPGRMEEDLSAGLEVESEPVPDGSRQSSTRQANLDSLLAANLDDVAEMLADGGKGRDLASGALWELYLQSLEDACSAMPRRAFQLVAIDEYNRFRWLPSFVCPMPSTAAGHSEVELLAMVSALSDDGFPTDIACGKPNQPRMQTLSPAVVISRKAASELEKALLLASLLIGAGADAYVVVGRRTTGAFAYWVVTLSPLPYKRRRKRRKRTADEKAGKGHGPDAAASQPRSRSRSRSQTRSRTHAKPASRRPSVVDAMGNVLVIGDANGPAVAAKRRASLVDASLKADTQAAIRSLAGDARPVPRWGRRGSTPDLPSGGDSASLFVDSAAFLKLPAGLPPTSQAAQKRRGSVDVGLAALALRRGSLDKRPMRDGNDSFDSACSDSSVDSVEAAVKRVQQAAIDAGSTGGRRRRNSLAGVVADAIALHAGGGEVGGGGNRDEYTYSFYSTTDGGADGGNGDDDGNEWGMLSPRGIERGSHSRSRTSIVHQSHSQSFLGLESVLSSEFGGGARTPGLDRYSSVARMHNPLLAFEPRKFSKRARPNVRPMGVVHFDAASGAMFTSCDDAGFPFASVGTLFNGDNGWLNVAQQDRVDRLVWDLSSRSDWKPFFSDKVLATAGPVQPWYTPPRLEVRPALDRAATRAIALTMEAQLTELIKAYRASRAPGWLVRVHEPLSNRLRLTIKHVDMVERGAGALGVQHAMDTAWPSVLSCVPNGAFLHARLFKFRNTSMEAVCRQLAYTGLLDVTAVGVIYVIAANLVSRPLGLEDVWLWFGYLEWADAYVGDPDEA</sequence>
<feature type="domain" description="C2" evidence="2">
    <location>
        <begin position="210"/>
        <end position="361"/>
    </location>
</feature>
<name>A0A0L0DNI4_THETB</name>
<proteinExistence type="predicted"/>
<gene>
    <name evidence="3" type="ORF">AMSG_09827</name>
</gene>
<dbReference type="SUPFAM" id="SSF47473">
    <property type="entry name" value="EF-hand"/>
    <property type="match status" value="1"/>
</dbReference>
<reference evidence="3 4" key="1">
    <citation type="submission" date="2010-05" db="EMBL/GenBank/DDBJ databases">
        <title>The Genome Sequence of Thecamonas trahens ATCC 50062.</title>
        <authorList>
            <consortium name="The Broad Institute Genome Sequencing Platform"/>
            <person name="Russ C."/>
            <person name="Cuomo C."/>
            <person name="Shea T."/>
            <person name="Young S.K."/>
            <person name="Zeng Q."/>
            <person name="Koehrsen M."/>
            <person name="Haas B."/>
            <person name="Borodovsky M."/>
            <person name="Guigo R."/>
            <person name="Alvarado L."/>
            <person name="Berlin A."/>
            <person name="Bochicchio J."/>
            <person name="Borenstein D."/>
            <person name="Chapman S."/>
            <person name="Chen Z."/>
            <person name="Freedman E."/>
            <person name="Gellesch M."/>
            <person name="Goldberg J."/>
            <person name="Griggs A."/>
            <person name="Gujja S."/>
            <person name="Heilman E."/>
            <person name="Heiman D."/>
            <person name="Hepburn T."/>
            <person name="Howarth C."/>
            <person name="Jen D."/>
            <person name="Larson L."/>
            <person name="Mehta T."/>
            <person name="Park D."/>
            <person name="Pearson M."/>
            <person name="Roberts A."/>
            <person name="Saif S."/>
            <person name="Shenoy N."/>
            <person name="Sisk P."/>
            <person name="Stolte C."/>
            <person name="Sykes S."/>
            <person name="Thomson T."/>
            <person name="Walk T."/>
            <person name="White J."/>
            <person name="Yandava C."/>
            <person name="Burger G."/>
            <person name="Gray M.W."/>
            <person name="Holland P.W.H."/>
            <person name="King N."/>
            <person name="Lang F.B.F."/>
            <person name="Roger A.J."/>
            <person name="Ruiz-Trillo I."/>
            <person name="Lander E."/>
            <person name="Nusbaum C."/>
        </authorList>
    </citation>
    <scope>NUCLEOTIDE SEQUENCE [LARGE SCALE GENOMIC DNA]</scope>
    <source>
        <strain evidence="3 4">ATCC 50062</strain>
    </source>
</reference>
<dbReference type="Pfam" id="PF24656">
    <property type="entry name" value="CEPT76_peptidase"/>
    <property type="match status" value="2"/>
</dbReference>
<evidence type="ECO:0000259" key="2">
    <source>
        <dbReference type="PROSITE" id="PS50004"/>
    </source>
</evidence>
<feature type="compositionally biased region" description="Basic residues" evidence="1">
    <location>
        <begin position="758"/>
        <end position="776"/>
    </location>
</feature>
<dbReference type="PANTHER" id="PTHR46436:SF2">
    <property type="entry name" value="CHROMOSOME UNDETERMINED SCAFFOLD_119, WHOLE GENOME SHOTGUN SEQUENCE"/>
    <property type="match status" value="1"/>
</dbReference>
<dbReference type="GeneID" id="25568207"/>
<dbReference type="InterPro" id="IPR056290">
    <property type="entry name" value="CEPT76/DRC7_peptidase-like_dom"/>
</dbReference>
<dbReference type="Proteomes" id="UP000054408">
    <property type="component" value="Unassembled WGS sequence"/>
</dbReference>
<keyword evidence="4" id="KW-1185">Reference proteome</keyword>